<evidence type="ECO:0000256" key="1">
    <source>
        <dbReference type="SAM" id="MobiDB-lite"/>
    </source>
</evidence>
<dbReference type="AlphaFoldDB" id="A0A9W7C747"/>
<gene>
    <name evidence="2" type="ORF">TrLO_g15459</name>
</gene>
<feature type="compositionally biased region" description="Polar residues" evidence="1">
    <location>
        <begin position="1"/>
        <end position="16"/>
    </location>
</feature>
<accession>A0A9W7C747</accession>
<feature type="region of interest" description="Disordered" evidence="1">
    <location>
        <begin position="1"/>
        <end position="44"/>
    </location>
</feature>
<evidence type="ECO:0000313" key="2">
    <source>
        <dbReference type="EMBL" id="GMI04487.1"/>
    </source>
</evidence>
<dbReference type="Proteomes" id="UP001165122">
    <property type="component" value="Unassembled WGS sequence"/>
</dbReference>
<reference evidence="3" key="1">
    <citation type="journal article" date="2023" name="Commun. Biol.">
        <title>Genome analysis of Parmales, the sister group of diatoms, reveals the evolutionary specialization of diatoms from phago-mixotrophs to photoautotrophs.</title>
        <authorList>
            <person name="Ban H."/>
            <person name="Sato S."/>
            <person name="Yoshikawa S."/>
            <person name="Yamada K."/>
            <person name="Nakamura Y."/>
            <person name="Ichinomiya M."/>
            <person name="Sato N."/>
            <person name="Blanc-Mathieu R."/>
            <person name="Endo H."/>
            <person name="Kuwata A."/>
            <person name="Ogata H."/>
        </authorList>
    </citation>
    <scope>NUCLEOTIDE SEQUENCE [LARGE SCALE GENOMIC DNA]</scope>
    <source>
        <strain evidence="3">NIES 3700</strain>
    </source>
</reference>
<keyword evidence="3" id="KW-1185">Reference proteome</keyword>
<name>A0A9W7C747_9STRA</name>
<protein>
    <submittedName>
        <fullName evidence="2">Uncharacterized protein</fullName>
    </submittedName>
</protein>
<comment type="caution">
    <text evidence="2">The sequence shown here is derived from an EMBL/GenBank/DDBJ whole genome shotgun (WGS) entry which is preliminary data.</text>
</comment>
<evidence type="ECO:0000313" key="3">
    <source>
        <dbReference type="Proteomes" id="UP001165122"/>
    </source>
</evidence>
<dbReference type="EMBL" id="BRXW01000074">
    <property type="protein sequence ID" value="GMI04487.1"/>
    <property type="molecule type" value="Genomic_DNA"/>
</dbReference>
<organism evidence="2 3">
    <name type="scientific">Triparma laevis f. longispina</name>
    <dbReference type="NCBI Taxonomy" id="1714387"/>
    <lineage>
        <taxon>Eukaryota</taxon>
        <taxon>Sar</taxon>
        <taxon>Stramenopiles</taxon>
        <taxon>Ochrophyta</taxon>
        <taxon>Bolidophyceae</taxon>
        <taxon>Parmales</taxon>
        <taxon>Triparmaceae</taxon>
        <taxon>Triparma</taxon>
    </lineage>
</organism>
<sequence>MSQKRVATRSSSRLKAQNSGGESGGEDGESQNQGQGQGPLDAVLAPTTKDDFMATDDFMRLPRGYVDVADLFYTFRLVSKPWQRIAEDKIDGDFRSGISRWEGCEF</sequence>
<proteinExistence type="predicted"/>